<dbReference type="SMART" id="SM00854">
    <property type="entry name" value="PGA_cap"/>
    <property type="match status" value="1"/>
</dbReference>
<dbReference type="AlphaFoldDB" id="A0A7W9M1A3"/>
<dbReference type="Pfam" id="PF09587">
    <property type="entry name" value="PGA_cap"/>
    <property type="match status" value="1"/>
</dbReference>
<reference evidence="3 4" key="1">
    <citation type="submission" date="2020-08" db="EMBL/GenBank/DDBJ databases">
        <title>Sequencing the genomes of 1000 actinobacteria strains.</title>
        <authorList>
            <person name="Klenk H.-P."/>
        </authorList>
    </citation>
    <scope>NUCLEOTIDE SEQUENCE [LARGE SCALE GENOMIC DNA]</scope>
    <source>
        <strain evidence="3 4">DSM 45486</strain>
    </source>
</reference>
<dbReference type="PANTHER" id="PTHR33393">
    <property type="entry name" value="POLYGLUTAMINE SYNTHESIS ACCESSORY PROTEIN RV0574C-RELATED"/>
    <property type="match status" value="1"/>
</dbReference>
<dbReference type="CDD" id="cd07381">
    <property type="entry name" value="MPP_CapA"/>
    <property type="match status" value="1"/>
</dbReference>
<comment type="caution">
    <text evidence="3">The sequence shown here is derived from an EMBL/GenBank/DDBJ whole genome shotgun (WGS) entry which is preliminary data.</text>
</comment>
<dbReference type="InterPro" id="IPR019079">
    <property type="entry name" value="Capsule_synth_CapA"/>
</dbReference>
<keyword evidence="4" id="KW-1185">Reference proteome</keyword>
<dbReference type="EMBL" id="JACHMO010000001">
    <property type="protein sequence ID" value="MBB5803653.1"/>
    <property type="molecule type" value="Genomic_DNA"/>
</dbReference>
<sequence length="359" mass="39224">MPSVTLFLCGDVMTGRGVDQVLPCPGDPRLWERGVRDAVRYVGLAEEVSGPIPRPVGFAWPWGEAVGELDDVDPDVRVINLETSITRSDDVDGDKVVHYRMAPENIGCLTVVRPDVCALANNHVLDFGRRGLADTLDALATAGIASTGAGRNLGEAVTPAIVPAGPSRVVVFSYGHWSSGVPLRWGATFERPGVALLPDLSDATADWVVDRVRRVKQPGDVVVVSLHWGSNWGYDIPADQVRFGRRLLDGGVDILHGHSSHHPRRIEVHHGKLALYGCGDLVNDYEGIGGYEEYRDDLRPLYFPTVDADTGDLVDLRITPMRADRLSLRRASVEDAEHLRRVFGSATHLARDGSLRLRL</sequence>
<dbReference type="SUPFAM" id="SSF56300">
    <property type="entry name" value="Metallo-dependent phosphatases"/>
    <property type="match status" value="1"/>
</dbReference>
<dbReference type="RefSeq" id="WP_184921084.1">
    <property type="nucleotide sequence ID" value="NZ_JACHMO010000001.1"/>
</dbReference>
<dbReference type="InterPro" id="IPR052169">
    <property type="entry name" value="CW_Biosynth-Accessory"/>
</dbReference>
<protein>
    <submittedName>
        <fullName evidence="3">Poly-gamma-glutamate synthesis protein (Capsule biosynthesis protein)</fullName>
    </submittedName>
</protein>
<comment type="similarity">
    <text evidence="1">Belongs to the CapA family.</text>
</comment>
<proteinExistence type="inferred from homology"/>
<name>A0A7W9M1A3_9PSEU</name>
<evidence type="ECO:0000259" key="2">
    <source>
        <dbReference type="SMART" id="SM00854"/>
    </source>
</evidence>
<accession>A0A7W9M1A3</accession>
<dbReference type="Gene3D" id="3.60.21.10">
    <property type="match status" value="1"/>
</dbReference>
<dbReference type="Proteomes" id="UP000552097">
    <property type="component" value="Unassembled WGS sequence"/>
</dbReference>
<gene>
    <name evidence="3" type="ORF">F4560_003421</name>
</gene>
<evidence type="ECO:0000313" key="4">
    <source>
        <dbReference type="Proteomes" id="UP000552097"/>
    </source>
</evidence>
<evidence type="ECO:0000256" key="1">
    <source>
        <dbReference type="ARBA" id="ARBA00005662"/>
    </source>
</evidence>
<organism evidence="3 4">
    <name type="scientific">Saccharothrix ecbatanensis</name>
    <dbReference type="NCBI Taxonomy" id="1105145"/>
    <lineage>
        <taxon>Bacteria</taxon>
        <taxon>Bacillati</taxon>
        <taxon>Actinomycetota</taxon>
        <taxon>Actinomycetes</taxon>
        <taxon>Pseudonocardiales</taxon>
        <taxon>Pseudonocardiaceae</taxon>
        <taxon>Saccharothrix</taxon>
    </lineage>
</organism>
<dbReference type="InterPro" id="IPR029052">
    <property type="entry name" value="Metallo-depent_PP-like"/>
</dbReference>
<feature type="domain" description="Capsule synthesis protein CapA" evidence="2">
    <location>
        <begin position="5"/>
        <end position="285"/>
    </location>
</feature>
<evidence type="ECO:0000313" key="3">
    <source>
        <dbReference type="EMBL" id="MBB5803653.1"/>
    </source>
</evidence>
<dbReference type="PANTHER" id="PTHR33393:SF11">
    <property type="entry name" value="POLYGLUTAMINE SYNTHESIS ACCESSORY PROTEIN RV0574C-RELATED"/>
    <property type="match status" value="1"/>
</dbReference>